<dbReference type="InParanoid" id="G3H3C1"/>
<dbReference type="EMBL" id="JH000124">
    <property type="protein sequence ID" value="EGW01377.1"/>
    <property type="molecule type" value="Genomic_DNA"/>
</dbReference>
<name>G3H3C1_CRIGR</name>
<reference evidence="2" key="1">
    <citation type="journal article" date="2011" name="Nat. Biotechnol.">
        <title>The genomic sequence of the Chinese hamster ovary (CHO)-K1 cell line.</title>
        <authorList>
            <person name="Xu X."/>
            <person name="Nagarajan H."/>
            <person name="Lewis N.E."/>
            <person name="Pan S."/>
            <person name="Cai Z."/>
            <person name="Liu X."/>
            <person name="Chen W."/>
            <person name="Xie M."/>
            <person name="Wang W."/>
            <person name="Hammond S."/>
            <person name="Andersen M.R."/>
            <person name="Neff N."/>
            <person name="Passarelli B."/>
            <person name="Koh W."/>
            <person name="Fan H.C."/>
            <person name="Wang J."/>
            <person name="Gui Y."/>
            <person name="Lee K.H."/>
            <person name="Betenbaugh M.J."/>
            <person name="Quake S.R."/>
            <person name="Famili I."/>
            <person name="Palsson B.O."/>
            <person name="Wang J."/>
        </authorList>
    </citation>
    <scope>NUCLEOTIDE SEQUENCE [LARGE SCALE GENOMIC DNA]</scope>
    <source>
        <strain evidence="2">CHO K1 cell line</strain>
    </source>
</reference>
<organism evidence="1 2">
    <name type="scientific">Cricetulus griseus</name>
    <name type="common">Chinese hamster</name>
    <name type="synonym">Cricetulus barabensis griseus</name>
    <dbReference type="NCBI Taxonomy" id="10029"/>
    <lineage>
        <taxon>Eukaryota</taxon>
        <taxon>Metazoa</taxon>
        <taxon>Chordata</taxon>
        <taxon>Craniata</taxon>
        <taxon>Vertebrata</taxon>
        <taxon>Euteleostomi</taxon>
        <taxon>Mammalia</taxon>
        <taxon>Eutheria</taxon>
        <taxon>Euarchontoglires</taxon>
        <taxon>Glires</taxon>
        <taxon>Rodentia</taxon>
        <taxon>Myomorpha</taxon>
        <taxon>Muroidea</taxon>
        <taxon>Cricetidae</taxon>
        <taxon>Cricetinae</taxon>
        <taxon>Cricetulus</taxon>
    </lineage>
</organism>
<dbReference type="AlphaFoldDB" id="G3H3C1"/>
<sequence length="118" mass="13388">MHSPYHCGNPVTHARWRRNHNGSMGTFTAFLTAFDFNTSASLTTTVSQIFTVSWACRSLEGNREITFQSHSHTATTTSASPTSQPTHWAACVNKQIRIFSQRFVLYFPPYFTHFILGK</sequence>
<dbReference type="Proteomes" id="UP000001075">
    <property type="component" value="Unassembled WGS sequence"/>
</dbReference>
<gene>
    <name evidence="1" type="ORF">I79_004736</name>
</gene>
<protein>
    <submittedName>
        <fullName evidence="1">Uncharacterized protein</fullName>
    </submittedName>
</protein>
<accession>G3H3C1</accession>
<proteinExistence type="predicted"/>
<evidence type="ECO:0000313" key="1">
    <source>
        <dbReference type="EMBL" id="EGW01377.1"/>
    </source>
</evidence>
<evidence type="ECO:0000313" key="2">
    <source>
        <dbReference type="Proteomes" id="UP000001075"/>
    </source>
</evidence>